<dbReference type="EMBL" id="PKPP01002504">
    <property type="protein sequence ID" value="PWA74821.1"/>
    <property type="molecule type" value="Genomic_DNA"/>
</dbReference>
<protein>
    <submittedName>
        <fullName evidence="2">Phytosulfokine</fullName>
    </submittedName>
</protein>
<comment type="caution">
    <text evidence="2">The sequence shown here is derived from an EMBL/GenBank/DDBJ whole genome shotgun (WGS) entry which is preliminary data.</text>
</comment>
<keyword evidence="1" id="KW-0812">Transmembrane</keyword>
<feature type="transmembrane region" description="Helical" evidence="1">
    <location>
        <begin position="237"/>
        <end position="255"/>
    </location>
</feature>
<organism evidence="2 3">
    <name type="scientific">Artemisia annua</name>
    <name type="common">Sweet wormwood</name>
    <dbReference type="NCBI Taxonomy" id="35608"/>
    <lineage>
        <taxon>Eukaryota</taxon>
        <taxon>Viridiplantae</taxon>
        <taxon>Streptophyta</taxon>
        <taxon>Embryophyta</taxon>
        <taxon>Tracheophyta</taxon>
        <taxon>Spermatophyta</taxon>
        <taxon>Magnoliopsida</taxon>
        <taxon>eudicotyledons</taxon>
        <taxon>Gunneridae</taxon>
        <taxon>Pentapetalae</taxon>
        <taxon>asterids</taxon>
        <taxon>campanulids</taxon>
        <taxon>Asterales</taxon>
        <taxon>Asteraceae</taxon>
        <taxon>Asteroideae</taxon>
        <taxon>Anthemideae</taxon>
        <taxon>Artemisiinae</taxon>
        <taxon>Artemisia</taxon>
    </lineage>
</organism>
<accession>A0A2U1NMW7</accession>
<sequence length="366" mass="41821">MAKLRNMPNNWAQVVSNMVNIPAKNTIWIVIQRLVFGASVYYIWQERNMRLFGSYGRTVEELLKVIVDTVRCRIMGLKLSATNYVMNAAEIWGFPIDKKHSFLMVSCYSWNVSISTGMWECNMIFLNGVWLMDVTSRGPCSCVKGWTTRILIWWMSGWWCSDLEFIFWANPNCFNGFSSYAGCLLLVVHCGPTGFGCGLWIVFCSCVSNVYERSYSFSLFMVLPKWFYMIRFFKEKTFIIVAPVSAYSVNVYTAIVDEAYGLHISWIWLWCEDVLMNQNASLLMLLVILDLECMVSPNPLVVAVCFLLVFSYGDVWVYIGWSLCITPCIQSMSLAIGKAVGAAFYYGLGCFSILPLDYCSVLLNLE</sequence>
<feature type="transmembrane region" description="Helical" evidence="1">
    <location>
        <begin position="180"/>
        <end position="202"/>
    </location>
</feature>
<evidence type="ECO:0000313" key="3">
    <source>
        <dbReference type="Proteomes" id="UP000245207"/>
    </source>
</evidence>
<dbReference type="AlphaFoldDB" id="A0A2U1NMW7"/>
<feature type="transmembrane region" description="Helical" evidence="1">
    <location>
        <begin position="300"/>
        <end position="323"/>
    </location>
</feature>
<dbReference type="Proteomes" id="UP000245207">
    <property type="component" value="Unassembled WGS sequence"/>
</dbReference>
<name>A0A2U1NMW7_ARTAN</name>
<evidence type="ECO:0000313" key="2">
    <source>
        <dbReference type="EMBL" id="PWA74821.1"/>
    </source>
</evidence>
<gene>
    <name evidence="2" type="ORF">CTI12_AA246150</name>
</gene>
<keyword evidence="1" id="KW-1133">Transmembrane helix</keyword>
<keyword evidence="1" id="KW-0472">Membrane</keyword>
<keyword evidence="3" id="KW-1185">Reference proteome</keyword>
<evidence type="ECO:0000256" key="1">
    <source>
        <dbReference type="SAM" id="Phobius"/>
    </source>
</evidence>
<reference evidence="2 3" key="1">
    <citation type="journal article" date="2018" name="Mol. Plant">
        <title>The genome of Artemisia annua provides insight into the evolution of Asteraceae family and artemisinin biosynthesis.</title>
        <authorList>
            <person name="Shen Q."/>
            <person name="Zhang L."/>
            <person name="Liao Z."/>
            <person name="Wang S."/>
            <person name="Yan T."/>
            <person name="Shi P."/>
            <person name="Liu M."/>
            <person name="Fu X."/>
            <person name="Pan Q."/>
            <person name="Wang Y."/>
            <person name="Lv Z."/>
            <person name="Lu X."/>
            <person name="Zhang F."/>
            <person name="Jiang W."/>
            <person name="Ma Y."/>
            <person name="Chen M."/>
            <person name="Hao X."/>
            <person name="Li L."/>
            <person name="Tang Y."/>
            <person name="Lv G."/>
            <person name="Zhou Y."/>
            <person name="Sun X."/>
            <person name="Brodelius P.E."/>
            <person name="Rose J.K.C."/>
            <person name="Tang K."/>
        </authorList>
    </citation>
    <scope>NUCLEOTIDE SEQUENCE [LARGE SCALE GENOMIC DNA]</scope>
    <source>
        <strain evidence="3">cv. Huhao1</strain>
        <tissue evidence="2">Leaf</tissue>
    </source>
</reference>
<proteinExistence type="predicted"/>
<feature type="transmembrane region" description="Helical" evidence="1">
    <location>
        <begin position="343"/>
        <end position="365"/>
    </location>
</feature>
<feature type="transmembrane region" description="Helical" evidence="1">
    <location>
        <begin position="150"/>
        <end position="168"/>
    </location>
</feature>